<feature type="transmembrane region" description="Helical" evidence="5">
    <location>
        <begin position="15"/>
        <end position="47"/>
    </location>
</feature>
<evidence type="ECO:0000256" key="3">
    <source>
        <dbReference type="ARBA" id="ARBA00022989"/>
    </source>
</evidence>
<evidence type="ECO:0000256" key="5">
    <source>
        <dbReference type="SAM" id="Phobius"/>
    </source>
</evidence>
<comment type="subcellular location">
    <subcellularLocation>
        <location evidence="1">Membrane</location>
        <topology evidence="1">Multi-pass membrane protein</topology>
    </subcellularLocation>
</comment>
<evidence type="ECO:0000256" key="4">
    <source>
        <dbReference type="ARBA" id="ARBA00023136"/>
    </source>
</evidence>
<dbReference type="EMBL" id="BARS01032778">
    <property type="protein sequence ID" value="GAG18367.1"/>
    <property type="molecule type" value="Genomic_DNA"/>
</dbReference>
<proteinExistence type="predicted"/>
<keyword evidence="2 5" id="KW-0812">Transmembrane</keyword>
<organism evidence="6">
    <name type="scientific">marine sediment metagenome</name>
    <dbReference type="NCBI Taxonomy" id="412755"/>
    <lineage>
        <taxon>unclassified sequences</taxon>
        <taxon>metagenomes</taxon>
        <taxon>ecological metagenomes</taxon>
    </lineage>
</organism>
<dbReference type="Pfam" id="PF02361">
    <property type="entry name" value="CbiQ"/>
    <property type="match status" value="1"/>
</dbReference>
<dbReference type="CDD" id="cd16914">
    <property type="entry name" value="EcfT"/>
    <property type="match status" value="1"/>
</dbReference>
<name>X0W4Y6_9ZZZZ</name>
<dbReference type="AlphaFoldDB" id="X0W4Y6"/>
<feature type="transmembrane region" description="Helical" evidence="5">
    <location>
        <begin position="59"/>
        <end position="81"/>
    </location>
</feature>
<keyword evidence="3 5" id="KW-1133">Transmembrane helix</keyword>
<keyword evidence="4 5" id="KW-0472">Membrane</keyword>
<dbReference type="InterPro" id="IPR003339">
    <property type="entry name" value="ABC/ECF_trnsptr_transmembrane"/>
</dbReference>
<gene>
    <name evidence="6" type="ORF">S01H1_50844</name>
</gene>
<protein>
    <submittedName>
        <fullName evidence="6">Uncharacterized protein</fullName>
    </submittedName>
</protein>
<evidence type="ECO:0000313" key="6">
    <source>
        <dbReference type="EMBL" id="GAG18367.1"/>
    </source>
</evidence>
<comment type="caution">
    <text evidence="6">The sequence shown here is derived from an EMBL/GenBank/DDBJ whole genome shotgun (WGS) entry which is preliminary data.</text>
</comment>
<reference evidence="6" key="1">
    <citation type="journal article" date="2014" name="Front. Microbiol.">
        <title>High frequency of phylogenetically diverse reductive dehalogenase-homologous genes in deep subseafloor sedimentary metagenomes.</title>
        <authorList>
            <person name="Kawai M."/>
            <person name="Futagami T."/>
            <person name="Toyoda A."/>
            <person name="Takaki Y."/>
            <person name="Nishi S."/>
            <person name="Hori S."/>
            <person name="Arai W."/>
            <person name="Tsubouchi T."/>
            <person name="Morono Y."/>
            <person name="Uchiyama I."/>
            <person name="Ito T."/>
            <person name="Fujiyama A."/>
            <person name="Inagaki F."/>
            <person name="Takami H."/>
        </authorList>
    </citation>
    <scope>NUCLEOTIDE SEQUENCE</scope>
    <source>
        <strain evidence="6">Expedition CK06-06</strain>
    </source>
</reference>
<feature type="non-terminal residue" evidence="6">
    <location>
        <position position="189"/>
    </location>
</feature>
<feature type="transmembrane region" description="Helical" evidence="5">
    <location>
        <begin position="87"/>
        <end position="108"/>
    </location>
</feature>
<sequence length="189" mass="21036">MKSAMNSMLHPATHFLIALEFISIAVALPTVTGSVVLGLFFLLALVLPSRTEFNLTGKFLKILGFGALFLFLIHGISVHPIRLSRVGLVIGTESFVHIAAPVVGVIYLSRRIRSEELFAMLIDYRVPPSLILILFRTMWLVPRLTERIDEVVTAQKLRGMRIETTGQRIRALIPTLNPIFSSMLGEISI</sequence>
<evidence type="ECO:0000256" key="2">
    <source>
        <dbReference type="ARBA" id="ARBA00022692"/>
    </source>
</evidence>
<evidence type="ECO:0000256" key="1">
    <source>
        <dbReference type="ARBA" id="ARBA00004141"/>
    </source>
</evidence>
<accession>X0W4Y6</accession>
<dbReference type="GO" id="GO:0005886">
    <property type="term" value="C:plasma membrane"/>
    <property type="evidence" value="ECO:0007669"/>
    <property type="project" value="UniProtKB-ARBA"/>
</dbReference>